<gene>
    <name evidence="2" type="ORF">NEMBOFW57_000725</name>
</gene>
<feature type="chain" id="PRO_5042193957" evidence="1">
    <location>
        <begin position="26"/>
        <end position="171"/>
    </location>
</feature>
<protein>
    <submittedName>
        <fullName evidence="2">Uncharacterized protein</fullName>
    </submittedName>
</protein>
<keyword evidence="3" id="KW-1185">Reference proteome</keyword>
<dbReference type="Proteomes" id="UP001197093">
    <property type="component" value="Unassembled WGS sequence"/>
</dbReference>
<proteinExistence type="predicted"/>
<accession>A0AAD4F390</accession>
<evidence type="ECO:0000313" key="2">
    <source>
        <dbReference type="EMBL" id="KAG7290722.1"/>
    </source>
</evidence>
<evidence type="ECO:0000313" key="3">
    <source>
        <dbReference type="Proteomes" id="UP001197093"/>
    </source>
</evidence>
<sequence>MANRDGRISSRWVWPLLVLASTASAFSLSNFQVISSTSVPLGCILAYNSPIPGCSMNDFVKGRVCSAACVRGLTRVQLTLQSACYDVNADAATVLGQVLLGNLVALVCPEPTTLTVPPTTSRPALTLTTLLADRHFRHRGSDVSAVVFPNEHIVKFVEHSYNSRSARTDPR</sequence>
<evidence type="ECO:0000256" key="1">
    <source>
        <dbReference type="SAM" id="SignalP"/>
    </source>
</evidence>
<reference evidence="2" key="1">
    <citation type="submission" date="2023-02" db="EMBL/GenBank/DDBJ databases">
        <authorList>
            <person name="Palmer J.M."/>
        </authorList>
    </citation>
    <scope>NUCLEOTIDE SEQUENCE</scope>
    <source>
        <strain evidence="2">FW57</strain>
    </source>
</reference>
<organism evidence="2 3">
    <name type="scientific">Staphylotrichum longicolle</name>
    <dbReference type="NCBI Taxonomy" id="669026"/>
    <lineage>
        <taxon>Eukaryota</taxon>
        <taxon>Fungi</taxon>
        <taxon>Dikarya</taxon>
        <taxon>Ascomycota</taxon>
        <taxon>Pezizomycotina</taxon>
        <taxon>Sordariomycetes</taxon>
        <taxon>Sordariomycetidae</taxon>
        <taxon>Sordariales</taxon>
        <taxon>Chaetomiaceae</taxon>
        <taxon>Staphylotrichum</taxon>
    </lineage>
</organism>
<name>A0AAD4F390_9PEZI</name>
<feature type="signal peptide" evidence="1">
    <location>
        <begin position="1"/>
        <end position="25"/>
    </location>
</feature>
<comment type="caution">
    <text evidence="2">The sequence shown here is derived from an EMBL/GenBank/DDBJ whole genome shotgun (WGS) entry which is preliminary data.</text>
</comment>
<keyword evidence="1" id="KW-0732">Signal</keyword>
<dbReference type="AlphaFoldDB" id="A0AAD4F390"/>
<dbReference type="EMBL" id="JAHCVI010000001">
    <property type="protein sequence ID" value="KAG7290722.1"/>
    <property type="molecule type" value="Genomic_DNA"/>
</dbReference>